<feature type="transmembrane region" description="Helical" evidence="7">
    <location>
        <begin position="275"/>
        <end position="293"/>
    </location>
</feature>
<feature type="domain" description="Cation efflux protein transmembrane" evidence="8">
    <location>
        <begin position="113"/>
        <end position="303"/>
    </location>
</feature>
<dbReference type="GO" id="GO:0030003">
    <property type="term" value="P:intracellular monoatomic cation homeostasis"/>
    <property type="evidence" value="ECO:0007669"/>
    <property type="project" value="UniProtKB-ARBA"/>
</dbReference>
<dbReference type="PANTHER" id="PTHR43840:SF13">
    <property type="entry name" value="CATION EFFLUX PROTEIN CYTOPLASMIC DOMAIN-CONTAINING PROTEIN"/>
    <property type="match status" value="1"/>
</dbReference>
<feature type="transmembrane region" description="Helical" evidence="7">
    <location>
        <begin position="135"/>
        <end position="158"/>
    </location>
</feature>
<evidence type="ECO:0000256" key="6">
    <source>
        <dbReference type="SAM" id="MobiDB-lite"/>
    </source>
</evidence>
<dbReference type="GO" id="GO:0098771">
    <property type="term" value="P:inorganic ion homeostasis"/>
    <property type="evidence" value="ECO:0007669"/>
    <property type="project" value="UniProtKB-ARBA"/>
</dbReference>
<dbReference type="Pfam" id="PF01545">
    <property type="entry name" value="Cation_efflux"/>
    <property type="match status" value="1"/>
</dbReference>
<evidence type="ECO:0000256" key="1">
    <source>
        <dbReference type="ARBA" id="ARBA00004141"/>
    </source>
</evidence>
<comment type="subcellular location">
    <subcellularLocation>
        <location evidence="1">Membrane</location>
        <topology evidence="1">Multi-pass membrane protein</topology>
    </subcellularLocation>
</comment>
<proteinExistence type="predicted"/>
<evidence type="ECO:0000256" key="3">
    <source>
        <dbReference type="ARBA" id="ARBA00022692"/>
    </source>
</evidence>
<evidence type="ECO:0000313" key="10">
    <source>
        <dbReference type="Proteomes" id="UP001145021"/>
    </source>
</evidence>
<evidence type="ECO:0000256" key="7">
    <source>
        <dbReference type="SAM" id="Phobius"/>
    </source>
</evidence>
<evidence type="ECO:0000259" key="8">
    <source>
        <dbReference type="Pfam" id="PF01545"/>
    </source>
</evidence>
<sequence length="398" mass="44468">MHHSKAVTRIDILPEPCSVSQTSAHRASTNHLSAASRTSSLQTNSRNDPFNLKSKVIDDPSQYSSKTRKFYQAQNEFIEKCLQSTNFSESHETSRLAQQAHEDMKVRIASYGSLAANVVLFGLQLYTAISSKSLALFATMADSLMDLLSGGALVYAGWITRYRSDKSYKYPAGRRRTLGVGVVVFSTLMVGLSIELLIESVRGLTSKSDHKQNVSAANIACICIALAVKAFMLAYCWLLRKHPEARVFATDHFNDILLNAFGLTMALLGTHVKWFIDPIGGLIIGLFIMRSWASMALSQSRLLIGASASTQFLNQLTYMAMVHDPRVQYVDTVRAYHIGEEMYVEIDIVMDENTPLFESHDVGESLQILVEKLPEVQRAHVHIDFDFQHPPEHHLKTL</sequence>
<feature type="transmembrane region" description="Helical" evidence="7">
    <location>
        <begin position="178"/>
        <end position="197"/>
    </location>
</feature>
<accession>A0A9W7XPM0</accession>
<dbReference type="EMBL" id="JANBOH010000038">
    <property type="protein sequence ID" value="KAJ1647134.1"/>
    <property type="molecule type" value="Genomic_DNA"/>
</dbReference>
<dbReference type="GO" id="GO:0008324">
    <property type="term" value="F:monoatomic cation transmembrane transporter activity"/>
    <property type="evidence" value="ECO:0007669"/>
    <property type="project" value="InterPro"/>
</dbReference>
<dbReference type="GO" id="GO:0016020">
    <property type="term" value="C:membrane"/>
    <property type="evidence" value="ECO:0007669"/>
    <property type="project" value="UniProtKB-SubCell"/>
</dbReference>
<evidence type="ECO:0000256" key="2">
    <source>
        <dbReference type="ARBA" id="ARBA00022448"/>
    </source>
</evidence>
<name>A0A9W7XPM0_9FUNG</name>
<keyword evidence="3 7" id="KW-0812">Transmembrane</keyword>
<feature type="region of interest" description="Disordered" evidence="6">
    <location>
        <begin position="21"/>
        <end position="52"/>
    </location>
</feature>
<keyword evidence="10" id="KW-1185">Reference proteome</keyword>
<dbReference type="InterPro" id="IPR002524">
    <property type="entry name" value="Cation_efflux"/>
</dbReference>
<evidence type="ECO:0000256" key="5">
    <source>
        <dbReference type="ARBA" id="ARBA00023136"/>
    </source>
</evidence>
<dbReference type="InterPro" id="IPR027469">
    <property type="entry name" value="Cation_efflux_TMD_sf"/>
</dbReference>
<dbReference type="PANTHER" id="PTHR43840">
    <property type="entry name" value="MITOCHONDRIAL METAL TRANSPORTER 1-RELATED"/>
    <property type="match status" value="1"/>
</dbReference>
<feature type="compositionally biased region" description="Polar residues" evidence="6">
    <location>
        <begin position="21"/>
        <end position="48"/>
    </location>
</feature>
<dbReference type="InterPro" id="IPR058533">
    <property type="entry name" value="Cation_efflux_TM"/>
</dbReference>
<dbReference type="InterPro" id="IPR036837">
    <property type="entry name" value="Cation_efflux_CTD_sf"/>
</dbReference>
<dbReference type="Proteomes" id="UP001145021">
    <property type="component" value="Unassembled WGS sequence"/>
</dbReference>
<dbReference type="InterPro" id="IPR050291">
    <property type="entry name" value="CDF_Transporter"/>
</dbReference>
<feature type="transmembrane region" description="Helical" evidence="7">
    <location>
        <begin position="108"/>
        <end position="129"/>
    </location>
</feature>
<organism evidence="9 10">
    <name type="scientific">Coemansia asiatica</name>
    <dbReference type="NCBI Taxonomy" id="1052880"/>
    <lineage>
        <taxon>Eukaryota</taxon>
        <taxon>Fungi</taxon>
        <taxon>Fungi incertae sedis</taxon>
        <taxon>Zoopagomycota</taxon>
        <taxon>Kickxellomycotina</taxon>
        <taxon>Kickxellomycetes</taxon>
        <taxon>Kickxellales</taxon>
        <taxon>Kickxellaceae</taxon>
        <taxon>Coemansia</taxon>
    </lineage>
</organism>
<comment type="caution">
    <text evidence="9">The sequence shown here is derived from an EMBL/GenBank/DDBJ whole genome shotgun (WGS) entry which is preliminary data.</text>
</comment>
<dbReference type="AlphaFoldDB" id="A0A9W7XPM0"/>
<dbReference type="FunFam" id="1.20.1510.10:FF:000005">
    <property type="entry name" value="Putative Cation diffusion facilitator 1"/>
    <property type="match status" value="1"/>
</dbReference>
<gene>
    <name evidence="9" type="ORF">LPJ64_001465</name>
</gene>
<dbReference type="Gene3D" id="3.30.70.1350">
    <property type="entry name" value="Cation efflux protein, cytoplasmic domain"/>
    <property type="match status" value="1"/>
</dbReference>
<dbReference type="SUPFAM" id="SSF160240">
    <property type="entry name" value="Cation efflux protein cytoplasmic domain-like"/>
    <property type="match status" value="1"/>
</dbReference>
<reference evidence="9" key="1">
    <citation type="submission" date="2022-07" db="EMBL/GenBank/DDBJ databases">
        <title>Phylogenomic reconstructions and comparative analyses of Kickxellomycotina fungi.</title>
        <authorList>
            <person name="Reynolds N.K."/>
            <person name="Stajich J.E."/>
            <person name="Barry K."/>
            <person name="Grigoriev I.V."/>
            <person name="Crous P."/>
            <person name="Smith M.E."/>
        </authorList>
    </citation>
    <scope>NUCLEOTIDE SEQUENCE</scope>
    <source>
        <strain evidence="9">NBRC 105413</strain>
    </source>
</reference>
<dbReference type="NCBIfam" id="TIGR01297">
    <property type="entry name" value="CDF"/>
    <property type="match status" value="1"/>
</dbReference>
<keyword evidence="5 7" id="KW-0472">Membrane</keyword>
<evidence type="ECO:0000256" key="4">
    <source>
        <dbReference type="ARBA" id="ARBA00022989"/>
    </source>
</evidence>
<evidence type="ECO:0000313" key="9">
    <source>
        <dbReference type="EMBL" id="KAJ1647134.1"/>
    </source>
</evidence>
<dbReference type="SUPFAM" id="SSF161111">
    <property type="entry name" value="Cation efflux protein transmembrane domain-like"/>
    <property type="match status" value="1"/>
</dbReference>
<feature type="transmembrane region" description="Helical" evidence="7">
    <location>
        <begin position="217"/>
        <end position="240"/>
    </location>
</feature>
<dbReference type="Gene3D" id="1.20.1510.10">
    <property type="entry name" value="Cation efflux protein transmembrane domain"/>
    <property type="match status" value="1"/>
</dbReference>
<protein>
    <recommendedName>
        <fullName evidence="8">Cation efflux protein transmembrane domain-containing protein</fullName>
    </recommendedName>
</protein>
<keyword evidence="4 7" id="KW-1133">Transmembrane helix</keyword>
<keyword evidence="2" id="KW-0813">Transport</keyword>